<keyword evidence="1" id="KW-0732">Signal</keyword>
<proteinExistence type="predicted"/>
<evidence type="ECO:0000256" key="1">
    <source>
        <dbReference type="SAM" id="SignalP"/>
    </source>
</evidence>
<feature type="signal peptide" evidence="1">
    <location>
        <begin position="1"/>
        <end position="24"/>
    </location>
</feature>
<organism evidence="2 3">
    <name type="scientific">Hermetia illucens</name>
    <name type="common">Black soldier fly</name>
    <dbReference type="NCBI Taxonomy" id="343691"/>
    <lineage>
        <taxon>Eukaryota</taxon>
        <taxon>Metazoa</taxon>
        <taxon>Ecdysozoa</taxon>
        <taxon>Arthropoda</taxon>
        <taxon>Hexapoda</taxon>
        <taxon>Insecta</taxon>
        <taxon>Pterygota</taxon>
        <taxon>Neoptera</taxon>
        <taxon>Endopterygota</taxon>
        <taxon>Diptera</taxon>
        <taxon>Brachycera</taxon>
        <taxon>Stratiomyomorpha</taxon>
        <taxon>Stratiomyidae</taxon>
        <taxon>Hermetiinae</taxon>
        <taxon>Hermetia</taxon>
    </lineage>
</organism>
<reference evidence="2 3" key="1">
    <citation type="submission" date="2020-11" db="EMBL/GenBank/DDBJ databases">
        <authorList>
            <person name="Wallbank WR R."/>
            <person name="Pardo Diaz C."/>
            <person name="Kozak K."/>
            <person name="Martin S."/>
            <person name="Jiggins C."/>
            <person name="Moest M."/>
            <person name="Warren A I."/>
            <person name="Generalovic N T."/>
            <person name="Byers J.R.P. K."/>
            <person name="Montejo-Kovacevich G."/>
            <person name="Yen C E."/>
        </authorList>
    </citation>
    <scope>NUCLEOTIDE SEQUENCE [LARGE SCALE GENOMIC DNA]</scope>
</reference>
<dbReference type="EMBL" id="LR899011">
    <property type="protein sequence ID" value="CAD7086152.1"/>
    <property type="molecule type" value="Genomic_DNA"/>
</dbReference>
<accession>A0A7R8YUG3</accession>
<gene>
    <name evidence="2" type="ORF">HERILL_LOCUS8946</name>
</gene>
<dbReference type="InParanoid" id="A0A7R8YUG3"/>
<sequence>MRTFSCKVVSGVFLVLIITKLINADSCKVFSFSDEFSDSLAGDTLYRNSTFNLEDGSFEFLHLNNTNKIKISGAITELDGEKFLELRGNVELPVFRKYFSTGKDRVFYFGGFHGHGHVHIKLASSVLG</sequence>
<dbReference type="AlphaFoldDB" id="A0A7R8YUG3"/>
<evidence type="ECO:0000313" key="2">
    <source>
        <dbReference type="EMBL" id="CAD7086152.1"/>
    </source>
</evidence>
<evidence type="ECO:0000313" key="3">
    <source>
        <dbReference type="Proteomes" id="UP000594454"/>
    </source>
</evidence>
<dbReference type="Proteomes" id="UP000594454">
    <property type="component" value="Chromosome 3"/>
</dbReference>
<keyword evidence="3" id="KW-1185">Reference proteome</keyword>
<protein>
    <submittedName>
        <fullName evidence="2">Uncharacterized protein</fullName>
    </submittedName>
</protein>
<feature type="chain" id="PRO_5030532648" evidence="1">
    <location>
        <begin position="25"/>
        <end position="128"/>
    </location>
</feature>
<name>A0A7R8YUG3_HERIL</name>